<evidence type="ECO:0000313" key="2">
    <source>
        <dbReference type="Proteomes" id="UP000318704"/>
    </source>
</evidence>
<dbReference type="AlphaFoldDB" id="A0A517VZ56"/>
<organism evidence="1 2">
    <name type="scientific">Gimesia aquarii</name>
    <dbReference type="NCBI Taxonomy" id="2527964"/>
    <lineage>
        <taxon>Bacteria</taxon>
        <taxon>Pseudomonadati</taxon>
        <taxon>Planctomycetota</taxon>
        <taxon>Planctomycetia</taxon>
        <taxon>Planctomycetales</taxon>
        <taxon>Planctomycetaceae</taxon>
        <taxon>Gimesia</taxon>
    </lineage>
</organism>
<dbReference type="Gene3D" id="1.25.10.10">
    <property type="entry name" value="Leucine-rich Repeat Variant"/>
    <property type="match status" value="1"/>
</dbReference>
<accession>A0A517VZ56</accession>
<dbReference type="KEGG" id="gaw:V144x_37800"/>
<protein>
    <recommendedName>
        <fullName evidence="3">HEAT repeat domain-containing protein</fullName>
    </recommendedName>
</protein>
<dbReference type="SUPFAM" id="SSF48371">
    <property type="entry name" value="ARM repeat"/>
    <property type="match status" value="1"/>
</dbReference>
<dbReference type="InterPro" id="IPR016024">
    <property type="entry name" value="ARM-type_fold"/>
</dbReference>
<dbReference type="InterPro" id="IPR011989">
    <property type="entry name" value="ARM-like"/>
</dbReference>
<sequence length="525" mass="58669">MLSGIQLRDLFASRFDGFHFVTRRLSEIILGAMLVFLVQVSGYAAEKTKLTYTWEQGQHFAYRIDIIATLDDYTETLSGVEQYEVIKSDSDSISLRCTGSLNSTKKSKSKRLLIHPMRLHRHRSPFTGLTHNMMRSFEPHVLNMNRYGEIDTIKGSSSLPYLIGNLSEINLIPLSPENNTEWSESEKTSISIISSDRIPLTLRGTNVEKTMGAKQTTDYRITGQTAEDVSIEVKHSYRTIAMVDGSPEVELAGTGTIQFDKKQGGVKSLTMNYKLFRRSETSVHKIPITISSKQMTKAELLKYRADQKELQKKHQAEIKKRKEASKFEIPENIDVDLKNILQDLATTNVLKRKAALKKLSEANPTQESPEISKILIKVLKSGDIIVVADASKALVVWSTKEDVPALIELLSQVNILGSDAIMDSILKHQTSEGIIAVAKLLKEPLKSHNASKKLIAYGSRAEDAVLDQLDPSNLLTLVRVFSVLKEIGTEKSLNKIDEISRSTKNQNFKFHAAAAVKAIKAREGK</sequence>
<evidence type="ECO:0000313" key="1">
    <source>
        <dbReference type="EMBL" id="QDT98294.1"/>
    </source>
</evidence>
<dbReference type="EMBL" id="CP037920">
    <property type="protein sequence ID" value="QDT98294.1"/>
    <property type="molecule type" value="Genomic_DNA"/>
</dbReference>
<evidence type="ECO:0008006" key="3">
    <source>
        <dbReference type="Google" id="ProtNLM"/>
    </source>
</evidence>
<proteinExistence type="predicted"/>
<gene>
    <name evidence="1" type="ORF">V144x_37800</name>
</gene>
<name>A0A517VZ56_9PLAN</name>
<dbReference type="Proteomes" id="UP000318704">
    <property type="component" value="Chromosome"/>
</dbReference>
<dbReference type="RefSeq" id="WP_144986836.1">
    <property type="nucleotide sequence ID" value="NZ_CP037920.1"/>
</dbReference>
<reference evidence="1 2" key="1">
    <citation type="submission" date="2019-03" db="EMBL/GenBank/DDBJ databases">
        <title>Deep-cultivation of Planctomycetes and their phenomic and genomic characterization uncovers novel biology.</title>
        <authorList>
            <person name="Wiegand S."/>
            <person name="Jogler M."/>
            <person name="Boedeker C."/>
            <person name="Pinto D."/>
            <person name="Vollmers J."/>
            <person name="Rivas-Marin E."/>
            <person name="Kohn T."/>
            <person name="Peeters S.H."/>
            <person name="Heuer A."/>
            <person name="Rast P."/>
            <person name="Oberbeckmann S."/>
            <person name="Bunk B."/>
            <person name="Jeske O."/>
            <person name="Meyerdierks A."/>
            <person name="Storesund J.E."/>
            <person name="Kallscheuer N."/>
            <person name="Luecker S."/>
            <person name="Lage O.M."/>
            <person name="Pohl T."/>
            <person name="Merkel B.J."/>
            <person name="Hornburger P."/>
            <person name="Mueller R.-W."/>
            <person name="Bruemmer F."/>
            <person name="Labrenz M."/>
            <person name="Spormann A.M."/>
            <person name="Op den Camp H."/>
            <person name="Overmann J."/>
            <person name="Amann R."/>
            <person name="Jetten M.S.M."/>
            <person name="Mascher T."/>
            <person name="Medema M.H."/>
            <person name="Devos D.P."/>
            <person name="Kaster A.-K."/>
            <person name="Ovreas L."/>
            <person name="Rohde M."/>
            <person name="Galperin M.Y."/>
            <person name="Jogler C."/>
        </authorList>
    </citation>
    <scope>NUCLEOTIDE SEQUENCE [LARGE SCALE GENOMIC DNA]</scope>
    <source>
        <strain evidence="1 2">V144</strain>
    </source>
</reference>